<comment type="caution">
    <text evidence="4">The sequence shown here is derived from an EMBL/GenBank/DDBJ whole genome shotgun (WGS) entry which is preliminary data.</text>
</comment>
<evidence type="ECO:0000313" key="5">
    <source>
        <dbReference type="Proteomes" id="UP000886476"/>
    </source>
</evidence>
<feature type="chain" id="PRO_5046876149" description="DNA-directed RNA polymerase subunit N" evidence="3">
    <location>
        <begin position="26"/>
        <end position="132"/>
    </location>
</feature>
<organism evidence="4 5">
    <name type="scientific">Bradyrhizobium aeschynomenes</name>
    <dbReference type="NCBI Taxonomy" id="2734909"/>
    <lineage>
        <taxon>Bacteria</taxon>
        <taxon>Pseudomonadati</taxon>
        <taxon>Pseudomonadota</taxon>
        <taxon>Alphaproteobacteria</taxon>
        <taxon>Hyphomicrobiales</taxon>
        <taxon>Nitrobacteraceae</taxon>
        <taxon>Bradyrhizobium</taxon>
    </lineage>
</organism>
<keyword evidence="2" id="KW-1133">Transmembrane helix</keyword>
<proteinExistence type="predicted"/>
<evidence type="ECO:0000313" key="4">
    <source>
        <dbReference type="EMBL" id="NPU64459.1"/>
    </source>
</evidence>
<evidence type="ECO:0000256" key="3">
    <source>
        <dbReference type="SAM" id="SignalP"/>
    </source>
</evidence>
<feature type="region of interest" description="Disordered" evidence="1">
    <location>
        <begin position="69"/>
        <end position="132"/>
    </location>
</feature>
<dbReference type="RefSeq" id="WP_172109505.1">
    <property type="nucleotide sequence ID" value="NZ_JABFDN010000001.1"/>
</dbReference>
<feature type="compositionally biased region" description="Pro residues" evidence="1">
    <location>
        <begin position="117"/>
        <end position="126"/>
    </location>
</feature>
<keyword evidence="2" id="KW-0812">Transmembrane</keyword>
<reference evidence="4" key="1">
    <citation type="submission" date="2020-05" db="EMBL/GenBank/DDBJ databases">
        <title>Nod-independent and nitrogen-fixing Bradyrhizobium aeschynomene sp. nov. isolated from nodules of Aeschynomene indica.</title>
        <authorList>
            <person name="Zhang Z."/>
        </authorList>
    </citation>
    <scope>NUCLEOTIDE SEQUENCE</scope>
    <source>
        <strain evidence="4">83012</strain>
    </source>
</reference>
<feature type="compositionally biased region" description="Low complexity" evidence="1">
    <location>
        <begin position="94"/>
        <end position="116"/>
    </location>
</feature>
<accession>A0ABX2C862</accession>
<name>A0ABX2C862_9BRAD</name>
<evidence type="ECO:0000256" key="2">
    <source>
        <dbReference type="SAM" id="Phobius"/>
    </source>
</evidence>
<dbReference type="Proteomes" id="UP000886476">
    <property type="component" value="Unassembled WGS sequence"/>
</dbReference>
<keyword evidence="3" id="KW-0732">Signal</keyword>
<keyword evidence="5" id="KW-1185">Reference proteome</keyword>
<dbReference type="EMBL" id="JABFDN010000001">
    <property type="protein sequence ID" value="NPU64459.1"/>
    <property type="molecule type" value="Genomic_DNA"/>
</dbReference>
<keyword evidence="2" id="KW-0472">Membrane</keyword>
<sequence>MTRMLATTALAITLMTSALMPSARADEHRGGDAALGALSGAVVFGPVGAVAGAVVGYTAGPSIARSWGFRRSRAARSQQVRRPVRDSQAAMVDSAQPPQQASPRSAPSQPRTAAAAPPVPRGPVAPPVQTLE</sequence>
<feature type="transmembrane region" description="Helical" evidence="2">
    <location>
        <begin position="35"/>
        <end position="60"/>
    </location>
</feature>
<feature type="signal peptide" evidence="3">
    <location>
        <begin position="1"/>
        <end position="25"/>
    </location>
</feature>
<evidence type="ECO:0000256" key="1">
    <source>
        <dbReference type="SAM" id="MobiDB-lite"/>
    </source>
</evidence>
<gene>
    <name evidence="4" type="ORF">HL667_05560</name>
</gene>
<protein>
    <recommendedName>
        <fullName evidence="6">DNA-directed RNA polymerase subunit N</fullName>
    </recommendedName>
</protein>
<evidence type="ECO:0008006" key="6">
    <source>
        <dbReference type="Google" id="ProtNLM"/>
    </source>
</evidence>